<dbReference type="AlphaFoldDB" id="A0A6N9YKH4"/>
<dbReference type="GO" id="GO:0055085">
    <property type="term" value="P:transmembrane transport"/>
    <property type="evidence" value="ECO:0007669"/>
    <property type="project" value="InterPro"/>
</dbReference>
<dbReference type="RefSeq" id="WP_163818081.1">
    <property type="nucleotide sequence ID" value="NZ_JAAGOB010000004.1"/>
</dbReference>
<dbReference type="PANTHER" id="PTHR43649">
    <property type="entry name" value="ARABINOSE-BINDING PROTEIN-RELATED"/>
    <property type="match status" value="1"/>
</dbReference>
<dbReference type="PROSITE" id="PS01037">
    <property type="entry name" value="SBP_BACTERIAL_1"/>
    <property type="match status" value="1"/>
</dbReference>
<keyword evidence="5" id="KW-1185">Reference proteome</keyword>
<evidence type="ECO:0000313" key="5">
    <source>
        <dbReference type="Proteomes" id="UP000469185"/>
    </source>
</evidence>
<reference evidence="4 5" key="1">
    <citation type="submission" date="2020-02" db="EMBL/GenBank/DDBJ databases">
        <authorList>
            <person name="Li X.-J."/>
            <person name="Feng X.-M."/>
        </authorList>
    </citation>
    <scope>NUCLEOTIDE SEQUENCE [LARGE SCALE GENOMIC DNA]</scope>
    <source>
        <strain evidence="4 5">CGMCC 4.7225</strain>
    </source>
</reference>
<dbReference type="PROSITE" id="PS51318">
    <property type="entry name" value="TAT"/>
    <property type="match status" value="1"/>
</dbReference>
<evidence type="ECO:0000256" key="1">
    <source>
        <dbReference type="ARBA" id="ARBA00008520"/>
    </source>
</evidence>
<dbReference type="InterPro" id="IPR050490">
    <property type="entry name" value="Bact_solute-bd_prot1"/>
</dbReference>
<dbReference type="PANTHER" id="PTHR43649:SF30">
    <property type="entry name" value="ABC TRANSPORTER SUBSTRATE-BINDING PROTEIN"/>
    <property type="match status" value="1"/>
</dbReference>
<dbReference type="Pfam" id="PF01547">
    <property type="entry name" value="SBP_bac_1"/>
    <property type="match status" value="1"/>
</dbReference>
<evidence type="ECO:0000256" key="2">
    <source>
        <dbReference type="ARBA" id="ARBA00022448"/>
    </source>
</evidence>
<comment type="similarity">
    <text evidence="1">Belongs to the bacterial solute-binding protein 1 family.</text>
</comment>
<name>A0A6N9YKH4_9ACTN</name>
<organism evidence="4 5">
    <name type="scientific">Phytoactinopolyspora alkaliphila</name>
    <dbReference type="NCBI Taxonomy" id="1783498"/>
    <lineage>
        <taxon>Bacteria</taxon>
        <taxon>Bacillati</taxon>
        <taxon>Actinomycetota</taxon>
        <taxon>Actinomycetes</taxon>
        <taxon>Jiangellales</taxon>
        <taxon>Jiangellaceae</taxon>
        <taxon>Phytoactinopolyspora</taxon>
    </lineage>
</organism>
<evidence type="ECO:0000256" key="3">
    <source>
        <dbReference type="ARBA" id="ARBA00022729"/>
    </source>
</evidence>
<proteinExistence type="inferred from homology"/>
<gene>
    <name evidence="4" type="ORF">G1H11_08575</name>
</gene>
<keyword evidence="3" id="KW-0732">Signal</keyword>
<dbReference type="EMBL" id="JAAGOB010000004">
    <property type="protein sequence ID" value="NED95369.1"/>
    <property type="molecule type" value="Genomic_DNA"/>
</dbReference>
<dbReference type="InterPro" id="IPR006059">
    <property type="entry name" value="SBP"/>
</dbReference>
<sequence>MNRAPGTHNGATMSRAQFLRLGGLTAAGVAAPGFLSGCSAFTGQSSEPGDDATASGRLTMMISPEQTTGLEEIFDAFESETGITLERGSAPVDSLNEQLRIQITSGTAKDMFRSAPGGSVPSAQLVLGREGSLRDLSDQPWAGDVPDAFGPLLKDGDALYGFPISRAAIVIVYNKAVFSDLGAEPPTTWSEFLAVGDELKAADITPITFGLGNIAYIQFMPYALVCSLVNRVTPDIDEQLAAGTATFSDTPGWREALEKFKLLIDEYTDASPLGIPNDQAMQAVARGDAGMIPIISSNFPIIEEFVDNAEEELGAFVMPATDNPDDTWVPSSPDSLSVNADAANPEAALQLLEFLARPEHVTSYNERTQSFPGLVGNEVIETIIGRAVAPYLDAQRAAPYANHPWPNGEVQQTFMQTGQQYVEGSVSLDELLGAMDDAYAKGSE</sequence>
<keyword evidence="2" id="KW-0813">Transport</keyword>
<dbReference type="Proteomes" id="UP000469185">
    <property type="component" value="Unassembled WGS sequence"/>
</dbReference>
<evidence type="ECO:0000313" key="4">
    <source>
        <dbReference type="EMBL" id="NED95369.1"/>
    </source>
</evidence>
<dbReference type="InterPro" id="IPR006311">
    <property type="entry name" value="TAT_signal"/>
</dbReference>
<comment type="caution">
    <text evidence="4">The sequence shown here is derived from an EMBL/GenBank/DDBJ whole genome shotgun (WGS) entry which is preliminary data.</text>
</comment>
<dbReference type="Gene3D" id="3.40.190.10">
    <property type="entry name" value="Periplasmic binding protein-like II"/>
    <property type="match status" value="2"/>
</dbReference>
<protein>
    <submittedName>
        <fullName evidence="4">Extracellular solute-binding protein</fullName>
    </submittedName>
</protein>
<dbReference type="InterPro" id="IPR006061">
    <property type="entry name" value="SBP_1_CS"/>
</dbReference>
<accession>A0A6N9YKH4</accession>
<dbReference type="SUPFAM" id="SSF53850">
    <property type="entry name" value="Periplasmic binding protein-like II"/>
    <property type="match status" value="1"/>
</dbReference>